<evidence type="ECO:0000313" key="2">
    <source>
        <dbReference type="EMBL" id="EWS74911.1"/>
    </source>
</evidence>
<keyword evidence="3" id="KW-1185">Reference proteome</keyword>
<feature type="transmembrane region" description="Helical" evidence="1">
    <location>
        <begin position="82"/>
        <end position="109"/>
    </location>
</feature>
<sequence length="274" mass="33633">MYISKQLYISFFSLFNFFIFLRFGYLLIQTHFKNQKLADQNQIQFTFNFHCSLLTFIQYFYAPQQSNFHLILYQQQNSSSFFIFELIAFYFIAQFLIFNSSCIIGQYILSKFHLDFLLHQNYIHQSSLQRTLRQAQTVKWLMVLALPLVLFPLFHLQQEFYFYYQFFYCSFSQVNLVEYYQYLFLFMDQMRDQAFRFILPHCLIRFYFIYSSLLNHLIDLIFKILINYNQKFSKGFHQICFQLMSNYAKLSQYQFNHYPFFCFIFINLVAILSD</sequence>
<evidence type="ECO:0000313" key="3">
    <source>
        <dbReference type="Proteomes" id="UP000009168"/>
    </source>
</evidence>
<organism evidence="2 3">
    <name type="scientific">Tetrahymena thermophila (strain SB210)</name>
    <dbReference type="NCBI Taxonomy" id="312017"/>
    <lineage>
        <taxon>Eukaryota</taxon>
        <taxon>Sar</taxon>
        <taxon>Alveolata</taxon>
        <taxon>Ciliophora</taxon>
        <taxon>Intramacronucleata</taxon>
        <taxon>Oligohymenophorea</taxon>
        <taxon>Hymenostomatida</taxon>
        <taxon>Tetrahymenina</taxon>
        <taxon>Tetrahymenidae</taxon>
        <taxon>Tetrahymena</taxon>
    </lineage>
</organism>
<feature type="transmembrane region" description="Helical" evidence="1">
    <location>
        <begin position="6"/>
        <end position="25"/>
    </location>
</feature>
<feature type="transmembrane region" description="Helical" evidence="1">
    <location>
        <begin position="255"/>
        <end position="273"/>
    </location>
</feature>
<accession>W7XIT9</accession>
<reference evidence="3" key="1">
    <citation type="journal article" date="2006" name="PLoS Biol.">
        <title>Macronuclear genome sequence of the ciliate Tetrahymena thermophila, a model eukaryote.</title>
        <authorList>
            <person name="Eisen J.A."/>
            <person name="Coyne R.S."/>
            <person name="Wu M."/>
            <person name="Wu D."/>
            <person name="Thiagarajan M."/>
            <person name="Wortman J.R."/>
            <person name="Badger J.H."/>
            <person name="Ren Q."/>
            <person name="Amedeo P."/>
            <person name="Jones K.M."/>
            <person name="Tallon L.J."/>
            <person name="Delcher A.L."/>
            <person name="Salzberg S.L."/>
            <person name="Silva J.C."/>
            <person name="Haas B.J."/>
            <person name="Majoros W.H."/>
            <person name="Farzad M."/>
            <person name="Carlton J.M."/>
            <person name="Smith R.K. Jr."/>
            <person name="Garg J."/>
            <person name="Pearlman R.E."/>
            <person name="Karrer K.M."/>
            <person name="Sun L."/>
            <person name="Manning G."/>
            <person name="Elde N.C."/>
            <person name="Turkewitz A.P."/>
            <person name="Asai D.J."/>
            <person name="Wilkes D.E."/>
            <person name="Wang Y."/>
            <person name="Cai H."/>
            <person name="Collins K."/>
            <person name="Stewart B.A."/>
            <person name="Lee S.R."/>
            <person name="Wilamowska K."/>
            <person name="Weinberg Z."/>
            <person name="Ruzzo W.L."/>
            <person name="Wloga D."/>
            <person name="Gaertig J."/>
            <person name="Frankel J."/>
            <person name="Tsao C.-C."/>
            <person name="Gorovsky M.A."/>
            <person name="Keeling P.J."/>
            <person name="Waller R.F."/>
            <person name="Patron N.J."/>
            <person name="Cherry J.M."/>
            <person name="Stover N.A."/>
            <person name="Krieger C.J."/>
            <person name="del Toro C."/>
            <person name="Ryder H.F."/>
            <person name="Williamson S.C."/>
            <person name="Barbeau R.A."/>
            <person name="Hamilton E.P."/>
            <person name="Orias E."/>
        </authorList>
    </citation>
    <scope>NUCLEOTIDE SEQUENCE [LARGE SCALE GENOMIC DNA]</scope>
    <source>
        <strain evidence="3">SB210</strain>
    </source>
</reference>
<dbReference type="EMBL" id="GG662720">
    <property type="protein sequence ID" value="EWS74911.1"/>
    <property type="molecule type" value="Genomic_DNA"/>
</dbReference>
<keyword evidence="1" id="KW-0472">Membrane</keyword>
<feature type="transmembrane region" description="Helical" evidence="1">
    <location>
        <begin position="206"/>
        <end position="226"/>
    </location>
</feature>
<protein>
    <submittedName>
        <fullName evidence="2">Transmembrane protein, putative</fullName>
    </submittedName>
</protein>
<feature type="transmembrane region" description="Helical" evidence="1">
    <location>
        <begin position="138"/>
        <end position="156"/>
    </location>
</feature>
<name>W7XIT9_TETTS</name>
<dbReference type="RefSeq" id="XP_012652624.1">
    <property type="nucleotide sequence ID" value="XM_012797170.1"/>
</dbReference>
<dbReference type="GeneID" id="24436951"/>
<dbReference type="InParanoid" id="W7XIT9"/>
<keyword evidence="1" id="KW-1133">Transmembrane helix</keyword>
<gene>
    <name evidence="2" type="ORF">TTHERM_000040428</name>
</gene>
<dbReference type="KEGG" id="tet:TTHERM_000040428"/>
<dbReference type="Proteomes" id="UP000009168">
    <property type="component" value="Unassembled WGS sequence"/>
</dbReference>
<proteinExistence type="predicted"/>
<feature type="transmembrane region" description="Helical" evidence="1">
    <location>
        <begin position="162"/>
        <end position="185"/>
    </location>
</feature>
<keyword evidence="1 2" id="KW-0812">Transmembrane</keyword>
<evidence type="ECO:0000256" key="1">
    <source>
        <dbReference type="SAM" id="Phobius"/>
    </source>
</evidence>
<dbReference type="AlphaFoldDB" id="W7XIT9"/>